<evidence type="ECO:0000313" key="4">
    <source>
        <dbReference type="EMBL" id="HAR53104.1"/>
    </source>
</evidence>
<gene>
    <name evidence="4" type="ORF">DCS45_14680</name>
</gene>
<evidence type="ECO:0000256" key="1">
    <source>
        <dbReference type="ARBA" id="ARBA00007734"/>
    </source>
</evidence>
<dbReference type="SUPFAM" id="SSF53955">
    <property type="entry name" value="Lysozyme-like"/>
    <property type="match status" value="1"/>
</dbReference>
<feature type="non-terminal residue" evidence="4">
    <location>
        <position position="1"/>
    </location>
</feature>
<dbReference type="Gene3D" id="1.10.530.10">
    <property type="match status" value="1"/>
</dbReference>
<proteinExistence type="inferred from homology"/>
<name>A0A348WEZ2_9RHOB</name>
<evidence type="ECO:0000313" key="5">
    <source>
        <dbReference type="Proteomes" id="UP000264719"/>
    </source>
</evidence>
<sequence length="67" mass="7554">RRESEFDFSVRSHAGAEGLMQVMPGTARDVARDTGVAYDPEKVRNDWRYNAQLGASYLAQMAERFDG</sequence>
<protein>
    <submittedName>
        <fullName evidence="4">Tail length tape measure protein</fullName>
    </submittedName>
</protein>
<feature type="domain" description="Transglycosylase SLT" evidence="3">
    <location>
        <begin position="2"/>
        <end position="66"/>
    </location>
</feature>
<organism evidence="4 5">
    <name type="scientific">Roseovarius nubinhibens</name>
    <dbReference type="NCBI Taxonomy" id="314263"/>
    <lineage>
        <taxon>Bacteria</taxon>
        <taxon>Pseudomonadati</taxon>
        <taxon>Pseudomonadota</taxon>
        <taxon>Alphaproteobacteria</taxon>
        <taxon>Rhodobacterales</taxon>
        <taxon>Roseobacteraceae</taxon>
        <taxon>Roseovarius</taxon>
    </lineage>
</organism>
<dbReference type="EMBL" id="DMVW01000136">
    <property type="protein sequence ID" value="HAR53104.1"/>
    <property type="molecule type" value="Genomic_DNA"/>
</dbReference>
<dbReference type="Proteomes" id="UP000264719">
    <property type="component" value="Unassembled WGS sequence"/>
</dbReference>
<dbReference type="InterPro" id="IPR023346">
    <property type="entry name" value="Lysozyme-like_dom_sf"/>
</dbReference>
<comment type="similarity">
    <text evidence="2">Belongs to the virb1 family.</text>
</comment>
<dbReference type="InterPro" id="IPR008258">
    <property type="entry name" value="Transglycosylase_SLT_dom_1"/>
</dbReference>
<evidence type="ECO:0000256" key="2">
    <source>
        <dbReference type="ARBA" id="ARBA00009387"/>
    </source>
</evidence>
<dbReference type="Pfam" id="PF01464">
    <property type="entry name" value="SLT"/>
    <property type="match status" value="1"/>
</dbReference>
<reference evidence="4 5" key="1">
    <citation type="journal article" date="2018" name="Nat. Biotechnol.">
        <title>A standardized bacterial taxonomy based on genome phylogeny substantially revises the tree of life.</title>
        <authorList>
            <person name="Parks D.H."/>
            <person name="Chuvochina M."/>
            <person name="Waite D.W."/>
            <person name="Rinke C."/>
            <person name="Skarshewski A."/>
            <person name="Chaumeil P.A."/>
            <person name="Hugenholtz P."/>
        </authorList>
    </citation>
    <scope>NUCLEOTIDE SEQUENCE [LARGE SCALE GENOMIC DNA]</scope>
    <source>
        <strain evidence="4">UBA9169</strain>
    </source>
</reference>
<feature type="non-terminal residue" evidence="4">
    <location>
        <position position="67"/>
    </location>
</feature>
<comment type="caution">
    <text evidence="4">The sequence shown here is derived from an EMBL/GenBank/DDBJ whole genome shotgun (WGS) entry which is preliminary data.</text>
</comment>
<evidence type="ECO:0000259" key="3">
    <source>
        <dbReference type="Pfam" id="PF01464"/>
    </source>
</evidence>
<dbReference type="PANTHER" id="PTHR37423">
    <property type="entry name" value="SOLUBLE LYTIC MUREIN TRANSGLYCOSYLASE-RELATED"/>
    <property type="match status" value="1"/>
</dbReference>
<dbReference type="PANTHER" id="PTHR37423:SF2">
    <property type="entry name" value="MEMBRANE-BOUND LYTIC MUREIN TRANSGLYCOSYLASE C"/>
    <property type="match status" value="1"/>
</dbReference>
<accession>A0A348WEZ2</accession>
<dbReference type="AlphaFoldDB" id="A0A348WEZ2"/>
<comment type="similarity">
    <text evidence="1">Belongs to the transglycosylase Slt family.</text>
</comment>